<evidence type="ECO:0000259" key="7">
    <source>
        <dbReference type="Pfam" id="PF01593"/>
    </source>
</evidence>
<keyword evidence="5" id="KW-0073">Auxin biosynthesis</keyword>
<protein>
    <recommendedName>
        <fullName evidence="4">Tryptophan 2-monooxygenase</fullName>
        <ecNumber evidence="3">1.13.12.3</ecNumber>
    </recommendedName>
</protein>
<comment type="pathway">
    <text evidence="1">Plant hormone metabolism; auxin biosynthesis.</text>
</comment>
<feature type="domain" description="Amine oxidase" evidence="7">
    <location>
        <begin position="50"/>
        <end position="432"/>
    </location>
</feature>
<evidence type="ECO:0000313" key="9">
    <source>
        <dbReference type="Proteomes" id="UP000217257"/>
    </source>
</evidence>
<dbReference type="SUPFAM" id="SSF51905">
    <property type="entry name" value="FAD/NAD(P)-binding domain"/>
    <property type="match status" value="1"/>
</dbReference>
<feature type="domain" description="Amine oxidase" evidence="7">
    <location>
        <begin position="479"/>
        <end position="560"/>
    </location>
</feature>
<evidence type="ECO:0000256" key="5">
    <source>
        <dbReference type="ARBA" id="ARBA00023070"/>
    </source>
</evidence>
<evidence type="ECO:0000256" key="3">
    <source>
        <dbReference type="ARBA" id="ARBA00012535"/>
    </source>
</evidence>
<dbReference type="InterPro" id="IPR050281">
    <property type="entry name" value="Flavin_monoamine_oxidase"/>
</dbReference>
<evidence type="ECO:0000256" key="4">
    <source>
        <dbReference type="ARBA" id="ARBA00017871"/>
    </source>
</evidence>
<dbReference type="InterPro" id="IPR002937">
    <property type="entry name" value="Amino_oxidase"/>
</dbReference>
<evidence type="ECO:0000256" key="2">
    <source>
        <dbReference type="ARBA" id="ARBA00005833"/>
    </source>
</evidence>
<evidence type="ECO:0000313" key="8">
    <source>
        <dbReference type="EMBL" id="ATB43160.1"/>
    </source>
</evidence>
<evidence type="ECO:0000256" key="1">
    <source>
        <dbReference type="ARBA" id="ARBA00004814"/>
    </source>
</evidence>
<evidence type="ECO:0000256" key="6">
    <source>
        <dbReference type="ARBA" id="ARBA00047321"/>
    </source>
</evidence>
<proteinExistence type="inferred from homology"/>
<dbReference type="Gene3D" id="3.90.660.10">
    <property type="match status" value="1"/>
</dbReference>
<comment type="similarity">
    <text evidence="2">Belongs to the tryptophan 2-monooxygenase family.</text>
</comment>
<reference evidence="8 9" key="1">
    <citation type="submission" date="2017-06" db="EMBL/GenBank/DDBJ databases">
        <title>Sequencing and comparative analysis of myxobacterial genomes.</title>
        <authorList>
            <person name="Rupp O."/>
            <person name="Goesmann A."/>
            <person name="Sogaard-Andersen L."/>
        </authorList>
    </citation>
    <scope>NUCLEOTIDE SEQUENCE [LARGE SCALE GENOMIC DNA]</scope>
    <source>
        <strain evidence="8 9">DSM 52655</strain>
    </source>
</reference>
<organism evidence="8 9">
    <name type="scientific">Cystobacter fuscus</name>
    <dbReference type="NCBI Taxonomy" id="43"/>
    <lineage>
        <taxon>Bacteria</taxon>
        <taxon>Pseudomonadati</taxon>
        <taxon>Myxococcota</taxon>
        <taxon>Myxococcia</taxon>
        <taxon>Myxococcales</taxon>
        <taxon>Cystobacterineae</taxon>
        <taxon>Archangiaceae</taxon>
        <taxon>Cystobacter</taxon>
    </lineage>
</organism>
<dbReference type="EMBL" id="CP022098">
    <property type="protein sequence ID" value="ATB43160.1"/>
    <property type="molecule type" value="Genomic_DNA"/>
</dbReference>
<dbReference type="KEGG" id="cfus:CYFUS_008640"/>
<dbReference type="InterPro" id="IPR036188">
    <property type="entry name" value="FAD/NAD-bd_sf"/>
</dbReference>
<dbReference type="EC" id="1.13.12.3" evidence="3"/>
<dbReference type="GO" id="GO:0009851">
    <property type="term" value="P:auxin biosynthetic process"/>
    <property type="evidence" value="ECO:0007669"/>
    <property type="project" value="UniProtKB-KW"/>
</dbReference>
<comment type="catalytic activity">
    <reaction evidence="6">
        <text>L-tryptophan + O2 = indole-3-acetamide + CO2 + H2O</text>
        <dbReference type="Rhea" id="RHEA:16165"/>
        <dbReference type="ChEBI" id="CHEBI:15377"/>
        <dbReference type="ChEBI" id="CHEBI:15379"/>
        <dbReference type="ChEBI" id="CHEBI:16031"/>
        <dbReference type="ChEBI" id="CHEBI:16526"/>
        <dbReference type="ChEBI" id="CHEBI:57912"/>
        <dbReference type="EC" id="1.13.12.3"/>
    </reaction>
</comment>
<sequence>MTRVNAPSMDFGMDDGLQVDVAIIGAGVSGVYSGWRLLDGEYKNEASRPNKVHVFELSDRIGGRLESVYLPGISIAAEIGGMRYLRSQEIVTTLIEDIFSSELTSVDFPLGDDANHYRYMRTQRFKADAWTNAQQQNQKFATHYYLRDDLVGFNSDQLFNKVIYDVLVADPWFVENHGTKVSNLKPYQYTFELTAQDWDDIKPNLTYQKDGPYKGMKVNDMGFWNLIKDQVGEEAYEFLSVAGGYYSNTINWNAAEAFPYMVGDFSKADVSYRTIDGGYDQIANILAQRFVELNGGPVSAKIWGQNRLQTFNKAPEGSPYKYALTLVNQASQKTWTVYANVIVLAMPRRSLELLDQDNFFFEGGQQMPLRRNIDATIPEPSFKLLMGFETPWWTKEFNATAGESLTDLPMRQCYYFGTDPSNSHSILLASYNDMRTTSFWSVLESTSHLSQARFKTRPTRFATREALAEVDSLQASAVMVQEAVSQLRELHGPTNPVPEPYVSYFKDWTRDPFGGGYHAWKAGVDVKSVMPYMRRPKPDERIHICGEAYSDQQGWIEGAFCVAEKMLQEHFDVSWPSWLDADYYLGW</sequence>
<name>A0A250JHR1_9BACT</name>
<gene>
    <name evidence="8" type="ORF">CYFUS_008640</name>
</gene>
<dbReference type="PANTHER" id="PTHR10742">
    <property type="entry name" value="FLAVIN MONOAMINE OXIDASE"/>
    <property type="match status" value="1"/>
</dbReference>
<dbReference type="GO" id="GO:0050361">
    <property type="term" value="F:tryptophan 2-monooxygenase activity"/>
    <property type="evidence" value="ECO:0007669"/>
    <property type="project" value="UniProtKB-EC"/>
</dbReference>
<dbReference type="Proteomes" id="UP000217257">
    <property type="component" value="Chromosome"/>
</dbReference>
<dbReference type="Pfam" id="PF01593">
    <property type="entry name" value="Amino_oxidase"/>
    <property type="match status" value="2"/>
</dbReference>
<dbReference type="PANTHER" id="PTHR10742:SF410">
    <property type="entry name" value="LYSINE-SPECIFIC HISTONE DEMETHYLASE 2"/>
    <property type="match status" value="1"/>
</dbReference>
<dbReference type="AlphaFoldDB" id="A0A250JHR1"/>
<dbReference type="SUPFAM" id="SSF54373">
    <property type="entry name" value="FAD-linked reductases, C-terminal domain"/>
    <property type="match status" value="1"/>
</dbReference>
<accession>A0A250JHR1</accession>
<dbReference type="Gene3D" id="3.50.50.60">
    <property type="entry name" value="FAD/NAD(P)-binding domain"/>
    <property type="match status" value="1"/>
</dbReference>